<keyword evidence="3" id="KW-1185">Reference proteome</keyword>
<protein>
    <submittedName>
        <fullName evidence="2">Uncharacterized protein</fullName>
    </submittedName>
</protein>
<name>A0A250X1D7_9CHLO</name>
<organism evidence="2 3">
    <name type="scientific">Chlamydomonas eustigma</name>
    <dbReference type="NCBI Taxonomy" id="1157962"/>
    <lineage>
        <taxon>Eukaryota</taxon>
        <taxon>Viridiplantae</taxon>
        <taxon>Chlorophyta</taxon>
        <taxon>core chlorophytes</taxon>
        <taxon>Chlorophyceae</taxon>
        <taxon>CS clade</taxon>
        <taxon>Chlamydomonadales</taxon>
        <taxon>Chlamydomonadaceae</taxon>
        <taxon>Chlamydomonas</taxon>
    </lineage>
</organism>
<evidence type="ECO:0000313" key="3">
    <source>
        <dbReference type="Proteomes" id="UP000232323"/>
    </source>
</evidence>
<reference evidence="2 3" key="1">
    <citation type="submission" date="2017-08" db="EMBL/GenBank/DDBJ databases">
        <title>Acidophilic green algal genome provides insights into adaptation to an acidic environment.</title>
        <authorList>
            <person name="Hirooka S."/>
            <person name="Hirose Y."/>
            <person name="Kanesaki Y."/>
            <person name="Higuchi S."/>
            <person name="Fujiwara T."/>
            <person name="Onuma R."/>
            <person name="Era A."/>
            <person name="Ohbayashi R."/>
            <person name="Uzuka A."/>
            <person name="Nozaki H."/>
            <person name="Yoshikawa H."/>
            <person name="Miyagishima S.Y."/>
        </authorList>
    </citation>
    <scope>NUCLEOTIDE SEQUENCE [LARGE SCALE GENOMIC DNA]</scope>
    <source>
        <strain evidence="2 3">NIES-2499</strain>
    </source>
</reference>
<dbReference type="AlphaFoldDB" id="A0A250X1D7"/>
<gene>
    <name evidence="2" type="ORF">CEUSTIGMA_g4148.t1</name>
</gene>
<evidence type="ECO:0000256" key="1">
    <source>
        <dbReference type="SAM" id="MobiDB-lite"/>
    </source>
</evidence>
<comment type="caution">
    <text evidence="2">The sequence shown here is derived from an EMBL/GenBank/DDBJ whole genome shotgun (WGS) entry which is preliminary data.</text>
</comment>
<feature type="compositionally biased region" description="Basic and acidic residues" evidence="1">
    <location>
        <begin position="115"/>
        <end position="124"/>
    </location>
</feature>
<evidence type="ECO:0000313" key="2">
    <source>
        <dbReference type="EMBL" id="GAX76702.1"/>
    </source>
</evidence>
<accession>A0A250X1D7</accession>
<feature type="region of interest" description="Disordered" evidence="1">
    <location>
        <begin position="97"/>
        <end position="124"/>
    </location>
</feature>
<dbReference type="EMBL" id="BEGY01000019">
    <property type="protein sequence ID" value="GAX76702.1"/>
    <property type="molecule type" value="Genomic_DNA"/>
</dbReference>
<proteinExistence type="predicted"/>
<dbReference type="Proteomes" id="UP000232323">
    <property type="component" value="Unassembled WGS sequence"/>
</dbReference>
<feature type="compositionally biased region" description="Polar residues" evidence="1">
    <location>
        <begin position="99"/>
        <end position="114"/>
    </location>
</feature>
<sequence length="124" mass="13863">MWRSNASMSKREQTLNQTVLQLSTGAVALSHEVSAEPQKGLARVMQHLQESSTSLVAARYMLQDLILDMKAIQEEQTDNSLAIEAWTSGGLESLRRAQRNASLSTNDPKVQQHVQNEKRTEISK</sequence>